<dbReference type="PRINTS" id="PR00180">
    <property type="entry name" value="CRETINALDHBP"/>
</dbReference>
<dbReference type="InterPro" id="IPR011074">
    <property type="entry name" value="CRAL/TRIO_N_dom"/>
</dbReference>
<accession>A0AAW1AW85</accession>
<dbReference type="Proteomes" id="UP001474421">
    <property type="component" value="Unassembled WGS sequence"/>
</dbReference>
<dbReference type="PANTHER" id="PTHR10174:SF200">
    <property type="entry name" value="RETINALDEHYDE-BINDING PROTEIN 1"/>
    <property type="match status" value="1"/>
</dbReference>
<dbReference type="PROSITE" id="PS50191">
    <property type="entry name" value="CRAL_TRIO"/>
    <property type="match status" value="1"/>
</dbReference>
<keyword evidence="1" id="KW-0175">Coiled coil</keyword>
<dbReference type="Gene3D" id="1.10.8.20">
    <property type="entry name" value="N-terminal domain of phosphatidylinositol transfer protein sec14p"/>
    <property type="match status" value="1"/>
</dbReference>
<comment type="caution">
    <text evidence="4">The sequence shown here is derived from an EMBL/GenBank/DDBJ whole genome shotgun (WGS) entry which is preliminary data.</text>
</comment>
<feature type="region of interest" description="Disordered" evidence="2">
    <location>
        <begin position="1"/>
        <end position="41"/>
    </location>
</feature>
<dbReference type="SUPFAM" id="SSF52087">
    <property type="entry name" value="CRAL/TRIO domain"/>
    <property type="match status" value="1"/>
</dbReference>
<dbReference type="InterPro" id="IPR036865">
    <property type="entry name" value="CRAL-TRIO_dom_sf"/>
</dbReference>
<name>A0AAW1AW85_CROAD</name>
<dbReference type="PANTHER" id="PTHR10174">
    <property type="entry name" value="ALPHA-TOCOPHEROL TRANSFER PROTEIN-RELATED"/>
    <property type="match status" value="1"/>
</dbReference>
<gene>
    <name evidence="4" type="ORF">NXF25_015715</name>
</gene>
<feature type="domain" description="CRAL-TRIO" evidence="3">
    <location>
        <begin position="289"/>
        <end position="450"/>
    </location>
</feature>
<organism evidence="4 5">
    <name type="scientific">Crotalus adamanteus</name>
    <name type="common">Eastern diamondback rattlesnake</name>
    <dbReference type="NCBI Taxonomy" id="8729"/>
    <lineage>
        <taxon>Eukaryota</taxon>
        <taxon>Metazoa</taxon>
        <taxon>Chordata</taxon>
        <taxon>Craniata</taxon>
        <taxon>Vertebrata</taxon>
        <taxon>Euteleostomi</taxon>
        <taxon>Lepidosauria</taxon>
        <taxon>Squamata</taxon>
        <taxon>Bifurcata</taxon>
        <taxon>Unidentata</taxon>
        <taxon>Episquamata</taxon>
        <taxon>Toxicofera</taxon>
        <taxon>Serpentes</taxon>
        <taxon>Colubroidea</taxon>
        <taxon>Viperidae</taxon>
        <taxon>Crotalinae</taxon>
        <taxon>Crotalus</taxon>
    </lineage>
</organism>
<dbReference type="Pfam" id="PF00650">
    <property type="entry name" value="CRAL_TRIO"/>
    <property type="match status" value="1"/>
</dbReference>
<dbReference type="InterPro" id="IPR036273">
    <property type="entry name" value="CRAL/TRIO_N_dom_sf"/>
</dbReference>
<evidence type="ECO:0000256" key="1">
    <source>
        <dbReference type="SAM" id="Coils"/>
    </source>
</evidence>
<dbReference type="SMART" id="SM01100">
    <property type="entry name" value="CRAL_TRIO_N"/>
    <property type="match status" value="1"/>
</dbReference>
<evidence type="ECO:0000256" key="2">
    <source>
        <dbReference type="SAM" id="MobiDB-lite"/>
    </source>
</evidence>
<dbReference type="EMBL" id="JAOTOJ010000012">
    <property type="protein sequence ID" value="KAK9394052.1"/>
    <property type="molecule type" value="Genomic_DNA"/>
</dbReference>
<sequence length="470" mass="53728">MSSHHHRPPSGSSADCPSFHPSPSKCPLPSPAGPCPNRKGPSPLFLSLRPPYRRISPSSPAFPRVESPAQEVHTTSPAPAKAIAFFFFPLLSRFPRQPISRFSPYHFRLLLKDPDGAMAPSRFLCPMVSRPRDFLHRSSSSILASFGLNWSAKMTAMTGTFRPLSEEEQALRTKLERLTTSDHGPVFGKPEKIPAHTLQKAKDELNEILEKRELAVKELHELIQEKAKDGEDICKAVAEKMQGREDAFLLRFLRARKFDINRAYDLVKGYVNFRQQYPELFENLVPEAVRSTIEAGYPGILCNRDKYGRVVLLFNIENWDYEEITFDEILRAYCVILEKLLENEETQINGFCIVENFKGFTMQQAYGIKPSELKKMVDMLQDSFPARFKAIHFIHQPWYFTTTYNIVKPFLKNKLLERVFVHGDELDTFFQEIDADILPANFGGNLPTYDGKMVAEKLFGIWTDTEDTTL</sequence>
<dbReference type="CDD" id="cd00170">
    <property type="entry name" value="SEC14"/>
    <property type="match status" value="1"/>
</dbReference>
<dbReference type="SMART" id="SM00516">
    <property type="entry name" value="SEC14"/>
    <property type="match status" value="1"/>
</dbReference>
<dbReference type="GO" id="GO:0016020">
    <property type="term" value="C:membrane"/>
    <property type="evidence" value="ECO:0007669"/>
    <property type="project" value="TreeGrafter"/>
</dbReference>
<dbReference type="SUPFAM" id="SSF46938">
    <property type="entry name" value="CRAL/TRIO N-terminal domain"/>
    <property type="match status" value="1"/>
</dbReference>
<dbReference type="InterPro" id="IPR001251">
    <property type="entry name" value="CRAL-TRIO_dom"/>
</dbReference>
<dbReference type="FunFam" id="3.40.525.10:FF:000002">
    <property type="entry name" value="Alpha-tocopherol transfer protein-like"/>
    <property type="match status" value="1"/>
</dbReference>
<feature type="coiled-coil region" evidence="1">
    <location>
        <begin position="198"/>
        <end position="225"/>
    </location>
</feature>
<dbReference type="Gene3D" id="3.40.525.10">
    <property type="entry name" value="CRAL-TRIO lipid binding domain"/>
    <property type="match status" value="1"/>
</dbReference>
<evidence type="ECO:0000313" key="5">
    <source>
        <dbReference type="Proteomes" id="UP001474421"/>
    </source>
</evidence>
<dbReference type="Gene3D" id="1.20.5.1200">
    <property type="entry name" value="Alpha-tocopherol transfer"/>
    <property type="match status" value="1"/>
</dbReference>
<dbReference type="Pfam" id="PF03765">
    <property type="entry name" value="CRAL_TRIO_N"/>
    <property type="match status" value="1"/>
</dbReference>
<reference evidence="4 5" key="1">
    <citation type="journal article" date="2024" name="Proc. Natl. Acad. Sci. U.S.A.">
        <title>The genetic regulatory architecture and epigenomic basis for age-related changes in rattlesnake venom.</title>
        <authorList>
            <person name="Hogan M.P."/>
            <person name="Holding M.L."/>
            <person name="Nystrom G.S."/>
            <person name="Colston T.J."/>
            <person name="Bartlett D.A."/>
            <person name="Mason A.J."/>
            <person name="Ellsworth S.A."/>
            <person name="Rautsaw R.M."/>
            <person name="Lawrence K.C."/>
            <person name="Strickland J.L."/>
            <person name="He B."/>
            <person name="Fraser P."/>
            <person name="Margres M.J."/>
            <person name="Gilbert D.M."/>
            <person name="Gibbs H.L."/>
            <person name="Parkinson C.L."/>
            <person name="Rokyta D.R."/>
        </authorList>
    </citation>
    <scope>NUCLEOTIDE SEQUENCE [LARGE SCALE GENOMIC DNA]</scope>
    <source>
        <strain evidence="4">DRR0105</strain>
    </source>
</reference>
<feature type="compositionally biased region" description="Pro residues" evidence="2">
    <location>
        <begin position="24"/>
        <end position="34"/>
    </location>
</feature>
<dbReference type="GO" id="GO:1902936">
    <property type="term" value="F:phosphatidylinositol bisphosphate binding"/>
    <property type="evidence" value="ECO:0007669"/>
    <property type="project" value="TreeGrafter"/>
</dbReference>
<evidence type="ECO:0000313" key="4">
    <source>
        <dbReference type="EMBL" id="KAK9394052.1"/>
    </source>
</evidence>
<dbReference type="AlphaFoldDB" id="A0AAW1AW85"/>
<evidence type="ECO:0000259" key="3">
    <source>
        <dbReference type="PROSITE" id="PS50191"/>
    </source>
</evidence>
<protein>
    <submittedName>
        <fullName evidence="4">Retinaldehyde-binding protein 1</fullName>
    </submittedName>
</protein>
<keyword evidence="5" id="KW-1185">Reference proteome</keyword>
<proteinExistence type="predicted"/>